<dbReference type="AlphaFoldDB" id="A0A8J5C1P0"/>
<reference evidence="2" key="1">
    <citation type="submission" date="2020-07" db="EMBL/GenBank/DDBJ databases">
        <title>The High-quality genome of the commercially important snow crab, Chionoecetes opilio.</title>
        <authorList>
            <person name="Jeong J.-H."/>
            <person name="Ryu S."/>
        </authorList>
    </citation>
    <scope>NUCLEOTIDE SEQUENCE</scope>
    <source>
        <strain evidence="2">MADBK_172401_WGS</strain>
        <tissue evidence="2">Digestive gland</tissue>
    </source>
</reference>
<accession>A0A8J5C1P0</accession>
<evidence type="ECO:0000256" key="1">
    <source>
        <dbReference type="SAM" id="MobiDB-lite"/>
    </source>
</evidence>
<evidence type="ECO:0000313" key="3">
    <source>
        <dbReference type="Proteomes" id="UP000770661"/>
    </source>
</evidence>
<protein>
    <submittedName>
        <fullName evidence="2">Uncharacterized protein</fullName>
    </submittedName>
</protein>
<keyword evidence="3" id="KW-1185">Reference proteome</keyword>
<name>A0A8J5C1P0_CHIOP</name>
<dbReference type="Proteomes" id="UP000770661">
    <property type="component" value="Unassembled WGS sequence"/>
</dbReference>
<proteinExistence type="predicted"/>
<evidence type="ECO:0000313" key="2">
    <source>
        <dbReference type="EMBL" id="KAG0715023.1"/>
    </source>
</evidence>
<organism evidence="2 3">
    <name type="scientific">Chionoecetes opilio</name>
    <name type="common">Atlantic snow crab</name>
    <name type="synonym">Cancer opilio</name>
    <dbReference type="NCBI Taxonomy" id="41210"/>
    <lineage>
        <taxon>Eukaryota</taxon>
        <taxon>Metazoa</taxon>
        <taxon>Ecdysozoa</taxon>
        <taxon>Arthropoda</taxon>
        <taxon>Crustacea</taxon>
        <taxon>Multicrustacea</taxon>
        <taxon>Malacostraca</taxon>
        <taxon>Eumalacostraca</taxon>
        <taxon>Eucarida</taxon>
        <taxon>Decapoda</taxon>
        <taxon>Pleocyemata</taxon>
        <taxon>Brachyura</taxon>
        <taxon>Eubrachyura</taxon>
        <taxon>Majoidea</taxon>
        <taxon>Majidae</taxon>
        <taxon>Chionoecetes</taxon>
    </lineage>
</organism>
<gene>
    <name evidence="2" type="ORF">GWK47_012944</name>
</gene>
<dbReference type="EMBL" id="JACEEZ010020100">
    <property type="protein sequence ID" value="KAG0715023.1"/>
    <property type="molecule type" value="Genomic_DNA"/>
</dbReference>
<sequence>MKTSVREQEARIVCADGLSSPESEEYPAGIPGINGHSEESRESRPSSNYNNRFSADLEEFADELLKKAGV</sequence>
<feature type="region of interest" description="Disordered" evidence="1">
    <location>
        <begin position="17"/>
        <end position="52"/>
    </location>
</feature>
<comment type="caution">
    <text evidence="2">The sequence shown here is derived from an EMBL/GenBank/DDBJ whole genome shotgun (WGS) entry which is preliminary data.</text>
</comment>